<name>A0ABY4GCW7_9BACT</name>
<keyword evidence="1" id="KW-0472">Membrane</keyword>
<evidence type="ECO:0000256" key="1">
    <source>
        <dbReference type="SAM" id="Phobius"/>
    </source>
</evidence>
<evidence type="ECO:0000313" key="3">
    <source>
        <dbReference type="Proteomes" id="UP000830401"/>
    </source>
</evidence>
<organism evidence="2 3">
    <name type="scientific">Hymenobacter volaticus</name>
    <dbReference type="NCBI Taxonomy" id="2932254"/>
    <lineage>
        <taxon>Bacteria</taxon>
        <taxon>Pseudomonadati</taxon>
        <taxon>Bacteroidota</taxon>
        <taxon>Cytophagia</taxon>
        <taxon>Cytophagales</taxon>
        <taxon>Hymenobacteraceae</taxon>
        <taxon>Hymenobacter</taxon>
    </lineage>
</organism>
<keyword evidence="2" id="KW-0614">Plasmid</keyword>
<dbReference type="RefSeq" id="WP_245126232.1">
    <property type="nucleotide sequence ID" value="NZ_CP095062.1"/>
</dbReference>
<sequence length="107" mass="11663">MMAEDNTTELLNRITRLEQQLKRQRRLGVLSGLLLAGAVVTSFVADKPAFLRVRGITVVDAQDRPRILLGAPPETAGRNRKDAATASLVVLGPQGQDRVILGKHPTR</sequence>
<keyword evidence="1" id="KW-1133">Transmembrane helix</keyword>
<reference evidence="2" key="1">
    <citation type="submission" date="2022-04" db="EMBL/GenBank/DDBJ databases">
        <title>Hymenobacter sp. isolated from the air.</title>
        <authorList>
            <person name="Won M."/>
            <person name="Lee C.-M."/>
            <person name="Woen H.-Y."/>
            <person name="Kwon S.-W."/>
        </authorList>
    </citation>
    <scope>NUCLEOTIDE SEQUENCE</scope>
    <source>
        <strain evidence="2">5420S-77</strain>
        <plasmid evidence="2">unnamed1</plasmid>
    </source>
</reference>
<evidence type="ECO:0000313" key="2">
    <source>
        <dbReference type="EMBL" id="UOQ68738.1"/>
    </source>
</evidence>
<feature type="transmembrane region" description="Helical" evidence="1">
    <location>
        <begin position="27"/>
        <end position="45"/>
    </location>
</feature>
<keyword evidence="3" id="KW-1185">Reference proteome</keyword>
<geneLocation type="plasmid" evidence="2 3">
    <name>unnamed1</name>
</geneLocation>
<keyword evidence="1" id="KW-0812">Transmembrane</keyword>
<dbReference type="EMBL" id="CP095062">
    <property type="protein sequence ID" value="UOQ68738.1"/>
    <property type="molecule type" value="Genomic_DNA"/>
</dbReference>
<proteinExistence type="predicted"/>
<protein>
    <submittedName>
        <fullName evidence="2">Uncharacterized protein</fullName>
    </submittedName>
</protein>
<accession>A0ABY4GCW7</accession>
<dbReference type="Proteomes" id="UP000830401">
    <property type="component" value="Plasmid unnamed1"/>
</dbReference>
<gene>
    <name evidence="2" type="ORF">MUN86_23795</name>
</gene>